<reference evidence="2 3" key="1">
    <citation type="submission" date="2018-08" db="EMBL/GenBank/DDBJ databases">
        <title>Genomic Encyclopedia of Archaeal and Bacterial Type Strains, Phase II (KMG-II): from individual species to whole genera.</title>
        <authorList>
            <person name="Goeker M."/>
        </authorList>
    </citation>
    <scope>NUCLEOTIDE SEQUENCE [LARGE SCALE GENOMIC DNA]</scope>
    <source>
        <strain evidence="2 3">DSM 582</strain>
    </source>
</reference>
<dbReference type="AlphaFoldDB" id="A0AAQ0KJT2"/>
<dbReference type="InterPro" id="IPR057727">
    <property type="entry name" value="WCX_dom"/>
</dbReference>
<dbReference type="Proteomes" id="UP000256794">
    <property type="component" value="Unassembled WGS sequence"/>
</dbReference>
<evidence type="ECO:0000313" key="3">
    <source>
        <dbReference type="Proteomes" id="UP000256794"/>
    </source>
</evidence>
<keyword evidence="3" id="KW-1185">Reference proteome</keyword>
<proteinExistence type="predicted"/>
<name>A0AAQ0KJT2_PARVE</name>
<dbReference type="EMBL" id="QUMX01000039">
    <property type="protein sequence ID" value="REG34073.1"/>
    <property type="molecule type" value="Genomic_DNA"/>
</dbReference>
<protein>
    <submittedName>
        <fullName evidence="2">WYL domain-containing protein</fullName>
    </submittedName>
</protein>
<dbReference type="Pfam" id="PF25583">
    <property type="entry name" value="WCX"/>
    <property type="match status" value="1"/>
</dbReference>
<gene>
    <name evidence="2" type="ORF">ATH84_10392</name>
</gene>
<accession>A0AAQ0KJT2</accession>
<evidence type="ECO:0000259" key="1">
    <source>
        <dbReference type="Pfam" id="PF25583"/>
    </source>
</evidence>
<comment type="caution">
    <text evidence="2">The sequence shown here is derived from an EMBL/GenBank/DDBJ whole genome shotgun (WGS) entry which is preliminary data.</text>
</comment>
<organism evidence="2 3">
    <name type="scientific">Paracoccus versutus</name>
    <name type="common">Thiobacillus versutus</name>
    <dbReference type="NCBI Taxonomy" id="34007"/>
    <lineage>
        <taxon>Bacteria</taxon>
        <taxon>Pseudomonadati</taxon>
        <taxon>Pseudomonadota</taxon>
        <taxon>Alphaproteobacteria</taxon>
        <taxon>Rhodobacterales</taxon>
        <taxon>Paracoccaceae</taxon>
        <taxon>Paracoccus</taxon>
    </lineage>
</organism>
<sequence>MPTTGIWQEEPEGIVRRFSPRVARGAASYRFHPAERHEPQDDGSLIVRFHAGGLQEIAWHLARWGGEVEVLALHRLQQMVRDLGARLASP</sequence>
<feature type="domain" description="WCX" evidence="1">
    <location>
        <begin position="17"/>
        <end position="88"/>
    </location>
</feature>
<dbReference type="RefSeq" id="WP_036758245.1">
    <property type="nucleotide sequence ID" value="NZ_CP035287.1"/>
</dbReference>
<evidence type="ECO:0000313" key="2">
    <source>
        <dbReference type="EMBL" id="REG34073.1"/>
    </source>
</evidence>